<evidence type="ECO:0000256" key="2">
    <source>
        <dbReference type="ARBA" id="ARBA00018874"/>
    </source>
</evidence>
<dbReference type="InterPro" id="IPR012445">
    <property type="entry name" value="ATG101"/>
</dbReference>
<keyword evidence="5" id="KW-1185">Reference proteome</keyword>
<dbReference type="EMBL" id="CAJGYM010000029">
    <property type="protein sequence ID" value="CAD6192738.1"/>
    <property type="molecule type" value="Genomic_DNA"/>
</dbReference>
<dbReference type="AlphaFoldDB" id="A0A8S1HEQ2"/>
<evidence type="ECO:0000256" key="1">
    <source>
        <dbReference type="ARBA" id="ARBA00007130"/>
    </source>
</evidence>
<name>A0A8S1HEQ2_9PELO</name>
<dbReference type="PANTHER" id="PTHR13292:SF0">
    <property type="entry name" value="AUTOPHAGY-RELATED PROTEIN 101"/>
    <property type="match status" value="1"/>
</dbReference>
<evidence type="ECO:0000313" key="4">
    <source>
        <dbReference type="EMBL" id="CAD6192738.1"/>
    </source>
</evidence>
<organism evidence="4 5">
    <name type="scientific">Caenorhabditis auriculariae</name>
    <dbReference type="NCBI Taxonomy" id="2777116"/>
    <lineage>
        <taxon>Eukaryota</taxon>
        <taxon>Metazoa</taxon>
        <taxon>Ecdysozoa</taxon>
        <taxon>Nematoda</taxon>
        <taxon>Chromadorea</taxon>
        <taxon>Rhabditida</taxon>
        <taxon>Rhabditina</taxon>
        <taxon>Rhabditomorpha</taxon>
        <taxon>Rhabditoidea</taxon>
        <taxon>Rhabditidae</taxon>
        <taxon>Peloderinae</taxon>
        <taxon>Caenorhabditis</taxon>
    </lineage>
</organism>
<keyword evidence="3" id="KW-0072">Autophagy</keyword>
<dbReference type="OrthoDB" id="10259639at2759"/>
<dbReference type="PANTHER" id="PTHR13292">
    <property type="entry name" value="AUTOPHAGY-RELATED PROTEIN 101"/>
    <property type="match status" value="1"/>
</dbReference>
<dbReference type="Proteomes" id="UP000835052">
    <property type="component" value="Unassembled WGS sequence"/>
</dbReference>
<dbReference type="GO" id="GO:0019901">
    <property type="term" value="F:protein kinase binding"/>
    <property type="evidence" value="ECO:0007669"/>
    <property type="project" value="TreeGrafter"/>
</dbReference>
<evidence type="ECO:0000256" key="3">
    <source>
        <dbReference type="ARBA" id="ARBA00023006"/>
    </source>
</evidence>
<dbReference type="Pfam" id="PF07855">
    <property type="entry name" value="ATG101"/>
    <property type="match status" value="1"/>
</dbReference>
<dbReference type="GO" id="GO:0000045">
    <property type="term" value="P:autophagosome assembly"/>
    <property type="evidence" value="ECO:0007669"/>
    <property type="project" value="TreeGrafter"/>
</dbReference>
<comment type="similarity">
    <text evidence="1">Belongs to the ATG101 family.</text>
</comment>
<evidence type="ECO:0000313" key="5">
    <source>
        <dbReference type="Proteomes" id="UP000835052"/>
    </source>
</evidence>
<dbReference type="GO" id="GO:0000407">
    <property type="term" value="C:phagophore assembly site"/>
    <property type="evidence" value="ECO:0007669"/>
    <property type="project" value="TreeGrafter"/>
</dbReference>
<comment type="caution">
    <text evidence="4">The sequence shown here is derived from an EMBL/GenBank/DDBJ whole genome shotgun (WGS) entry which is preliminary data.</text>
</comment>
<sequence>MNARQHELRLTVELRQVNDAVSCIFHSLLLHRTLAKFQFSTENNYTLGSLGLKEVDCDHIDLTYVRVNSEELAMRLDEDVRQFRSECCSVAERPNRPRFLFQKQRRQSFGGWISGAATEDSAIWEQWKLILDVFRVDSNDELRRMRHTVADSLGDLVLSICTKINQPLYIPKMPSKSLVNDVFETRFSDCQPFLFQIKRQAVPTLPQKPSFTQAAFQRIWKDVLS</sequence>
<proteinExistence type="inferred from homology"/>
<accession>A0A8S1HEQ2</accession>
<dbReference type="GO" id="GO:1990316">
    <property type="term" value="C:Atg1/ULK1 kinase complex"/>
    <property type="evidence" value="ECO:0007669"/>
    <property type="project" value="TreeGrafter"/>
</dbReference>
<gene>
    <name evidence="4" type="ORF">CAUJ_LOCUS8657</name>
</gene>
<protein>
    <recommendedName>
        <fullName evidence="2">Autophagy-related protein 101</fullName>
    </recommendedName>
</protein>
<reference evidence="4" key="1">
    <citation type="submission" date="2020-10" db="EMBL/GenBank/DDBJ databases">
        <authorList>
            <person name="Kikuchi T."/>
        </authorList>
    </citation>
    <scope>NUCLEOTIDE SEQUENCE</scope>
    <source>
        <strain evidence="4">NKZ352</strain>
    </source>
</reference>